<comment type="caution">
    <text evidence="3">The sequence shown here is derived from an EMBL/GenBank/DDBJ whole genome shotgun (WGS) entry which is preliminary data.</text>
</comment>
<dbReference type="Pfam" id="PF19777">
    <property type="entry name" value="DUF6263"/>
    <property type="match status" value="1"/>
</dbReference>
<dbReference type="AlphaFoldDB" id="A0A7V8VE54"/>
<dbReference type="InterPro" id="IPR046230">
    <property type="entry name" value="DUF6263"/>
</dbReference>
<reference evidence="3 4" key="1">
    <citation type="submission" date="2020-07" db="EMBL/GenBank/DDBJ databases">
        <title>Thermogemmata thermophila gen. nov., sp. nov., a novel moderate thermophilic planctomycete from a Kamchatka hot spring.</title>
        <authorList>
            <person name="Elcheninov A.G."/>
            <person name="Podosokorskaya O.A."/>
            <person name="Kovaleva O.L."/>
            <person name="Novikov A."/>
            <person name="Bonch-Osmolovskaya E.A."/>
            <person name="Toshchakov S.V."/>
            <person name="Kublanov I.V."/>
        </authorList>
    </citation>
    <scope>NUCLEOTIDE SEQUENCE [LARGE SCALE GENOMIC DNA]</scope>
    <source>
        <strain evidence="3 4">2918</strain>
    </source>
</reference>
<feature type="signal peptide" evidence="2">
    <location>
        <begin position="1"/>
        <end position="21"/>
    </location>
</feature>
<evidence type="ECO:0000256" key="1">
    <source>
        <dbReference type="SAM" id="MobiDB-lite"/>
    </source>
</evidence>
<feature type="region of interest" description="Disordered" evidence="1">
    <location>
        <begin position="25"/>
        <end position="81"/>
    </location>
</feature>
<evidence type="ECO:0000313" key="3">
    <source>
        <dbReference type="EMBL" id="MBA2226384.1"/>
    </source>
</evidence>
<organism evidence="3 4">
    <name type="scientific">Thermogemmata fonticola</name>
    <dbReference type="NCBI Taxonomy" id="2755323"/>
    <lineage>
        <taxon>Bacteria</taxon>
        <taxon>Pseudomonadati</taxon>
        <taxon>Planctomycetota</taxon>
        <taxon>Planctomycetia</taxon>
        <taxon>Gemmatales</taxon>
        <taxon>Gemmataceae</taxon>
        <taxon>Thermogemmata</taxon>
    </lineage>
</organism>
<evidence type="ECO:0000256" key="2">
    <source>
        <dbReference type="SAM" id="SignalP"/>
    </source>
</evidence>
<keyword evidence="4" id="KW-1185">Reference proteome</keyword>
<gene>
    <name evidence="3" type="ORF">H0921_09455</name>
</gene>
<feature type="compositionally biased region" description="Basic and acidic residues" evidence="1">
    <location>
        <begin position="44"/>
        <end position="79"/>
    </location>
</feature>
<dbReference type="Proteomes" id="UP000542342">
    <property type="component" value="Unassembled WGS sequence"/>
</dbReference>
<evidence type="ECO:0000313" key="4">
    <source>
        <dbReference type="Proteomes" id="UP000542342"/>
    </source>
</evidence>
<keyword evidence="2" id="KW-0732">Signal</keyword>
<feature type="chain" id="PRO_5031188620" evidence="2">
    <location>
        <begin position="22"/>
        <end position="388"/>
    </location>
</feature>
<feature type="compositionally biased region" description="Polar residues" evidence="1">
    <location>
        <begin position="25"/>
        <end position="43"/>
    </location>
</feature>
<dbReference type="RefSeq" id="WP_194537813.1">
    <property type="nucleotide sequence ID" value="NZ_JACEFB010000005.1"/>
</dbReference>
<dbReference type="EMBL" id="JACEFB010000005">
    <property type="protein sequence ID" value="MBA2226384.1"/>
    <property type="molecule type" value="Genomic_DNA"/>
</dbReference>
<name>A0A7V8VE54_9BACT</name>
<proteinExistence type="predicted"/>
<sequence length="388" mass="43649">MSRIRLMIASLALGVFVAFTAAQDVKTQPPAQEQPAKSTTSPQDPKKTEPKKEEPKKETPKKEEPKKEEPKKEEPKADPNARTFALKFEKDKKFYQELKTQVSQVIKVQGQDVTQKQESTYYFKWNPLKQVGEKWELEQEVEGLKVSIDISGNTINYDSTQPDASVTAGNPTLMEFFRKLVGTKFVVTLDKAFKVEAVSGKDEFIRKLSGGNNQLDSLFRNIVTDDSLKQMCDPTFYLVPDSPRKPGDTWEKKAAISLGPIGKYEVTYKFKYVGPGTEEGKKEYDKIEVETDVTYTVPKEPGTDGLFFRIKEGKLEQPKGMGEQPPKGVIYYDPKTQRIVSAEITLKLKGELTVNIGATDSKVEIYQEQKTILRTGDSSFLSSPSTSK</sequence>
<accession>A0A7V8VE54</accession>
<protein>
    <submittedName>
        <fullName evidence="3">Uncharacterized protein</fullName>
    </submittedName>
</protein>